<keyword evidence="9" id="KW-1185">Reference proteome</keyword>
<dbReference type="Pfam" id="PF00651">
    <property type="entry name" value="BTB"/>
    <property type="match status" value="1"/>
</dbReference>
<gene>
    <name evidence="8" type="ORF">MATL_G00049670</name>
</gene>
<feature type="compositionally biased region" description="Polar residues" evidence="5">
    <location>
        <begin position="665"/>
        <end position="674"/>
    </location>
</feature>
<feature type="coiled-coil region" evidence="4">
    <location>
        <begin position="538"/>
        <end position="568"/>
    </location>
</feature>
<dbReference type="Gene3D" id="3.30.710.10">
    <property type="entry name" value="Potassium Channel Kv1.1, Chain A"/>
    <property type="match status" value="1"/>
</dbReference>
<dbReference type="InterPro" id="IPR004827">
    <property type="entry name" value="bZIP"/>
</dbReference>
<evidence type="ECO:0000256" key="1">
    <source>
        <dbReference type="ARBA" id="ARBA00023015"/>
    </source>
</evidence>
<evidence type="ECO:0000259" key="7">
    <source>
        <dbReference type="PROSITE" id="PS50217"/>
    </source>
</evidence>
<feature type="domain" description="BTB" evidence="6">
    <location>
        <begin position="40"/>
        <end position="106"/>
    </location>
</feature>
<evidence type="ECO:0000313" key="8">
    <source>
        <dbReference type="EMBL" id="KAG7484474.1"/>
    </source>
</evidence>
<dbReference type="Proteomes" id="UP001046870">
    <property type="component" value="Chromosome 3"/>
</dbReference>
<proteinExistence type="predicted"/>
<feature type="compositionally biased region" description="Acidic residues" evidence="5">
    <location>
        <begin position="169"/>
        <end position="183"/>
    </location>
</feature>
<name>A0A9D3QCE9_MEGAT</name>
<dbReference type="SMART" id="SM00338">
    <property type="entry name" value="BRLZ"/>
    <property type="match status" value="1"/>
</dbReference>
<dbReference type="InterPro" id="IPR011333">
    <property type="entry name" value="SKP1/BTB/POZ_sf"/>
</dbReference>
<reference evidence="8" key="1">
    <citation type="submission" date="2021-01" db="EMBL/GenBank/DDBJ databases">
        <authorList>
            <person name="Zahm M."/>
            <person name="Roques C."/>
            <person name="Cabau C."/>
            <person name="Klopp C."/>
            <person name="Donnadieu C."/>
            <person name="Jouanno E."/>
            <person name="Lampietro C."/>
            <person name="Louis A."/>
            <person name="Herpin A."/>
            <person name="Echchiki A."/>
            <person name="Berthelot C."/>
            <person name="Parey E."/>
            <person name="Roest-Crollius H."/>
            <person name="Braasch I."/>
            <person name="Postlethwait J."/>
            <person name="Bobe J."/>
            <person name="Montfort J."/>
            <person name="Bouchez O."/>
            <person name="Begum T."/>
            <person name="Mejri S."/>
            <person name="Adams A."/>
            <person name="Chen W.-J."/>
            <person name="Guiguen Y."/>
        </authorList>
    </citation>
    <scope>NUCLEOTIDE SEQUENCE</scope>
    <source>
        <strain evidence="8">YG-15Mar2019-1</strain>
        <tissue evidence="8">Brain</tissue>
    </source>
</reference>
<dbReference type="InterPro" id="IPR050457">
    <property type="entry name" value="ZnFinger_BTB_dom_contain"/>
</dbReference>
<feature type="compositionally biased region" description="Basic and acidic residues" evidence="5">
    <location>
        <begin position="258"/>
        <end position="274"/>
    </location>
</feature>
<dbReference type="InterPro" id="IPR004826">
    <property type="entry name" value="bZIP_Maf"/>
</dbReference>
<dbReference type="SUPFAM" id="SSF54695">
    <property type="entry name" value="POZ domain"/>
    <property type="match status" value="1"/>
</dbReference>
<dbReference type="AlphaFoldDB" id="A0A9D3QCE9"/>
<keyword evidence="4" id="KW-0175">Coiled coil</keyword>
<keyword evidence="2" id="KW-0238">DNA-binding</keyword>
<evidence type="ECO:0000259" key="6">
    <source>
        <dbReference type="PROSITE" id="PS50097"/>
    </source>
</evidence>
<dbReference type="Gene3D" id="1.10.880.10">
    <property type="entry name" value="Transcription factor, Skn-1-like, DNA-binding domain"/>
    <property type="match status" value="1"/>
</dbReference>
<dbReference type="InterPro" id="IPR000210">
    <property type="entry name" value="BTB/POZ_dom"/>
</dbReference>
<evidence type="ECO:0000256" key="3">
    <source>
        <dbReference type="ARBA" id="ARBA00023163"/>
    </source>
</evidence>
<dbReference type="SUPFAM" id="SSF47454">
    <property type="entry name" value="A DNA-binding domain in eukaryotic transcription factors"/>
    <property type="match status" value="1"/>
</dbReference>
<feature type="compositionally biased region" description="Acidic residues" evidence="5">
    <location>
        <begin position="459"/>
        <end position="468"/>
    </location>
</feature>
<accession>A0A9D3QCE9</accession>
<dbReference type="GO" id="GO:0000981">
    <property type="term" value="F:DNA-binding transcription factor activity, RNA polymerase II-specific"/>
    <property type="evidence" value="ECO:0007669"/>
    <property type="project" value="TreeGrafter"/>
</dbReference>
<dbReference type="Pfam" id="PF03131">
    <property type="entry name" value="bZIP_Maf"/>
    <property type="match status" value="1"/>
</dbReference>
<dbReference type="OrthoDB" id="6365358at2759"/>
<dbReference type="PROSITE" id="PS50097">
    <property type="entry name" value="BTB"/>
    <property type="match status" value="1"/>
</dbReference>
<keyword evidence="1" id="KW-0805">Transcription regulation</keyword>
<feature type="region of interest" description="Disordered" evidence="5">
    <location>
        <begin position="251"/>
        <end position="276"/>
    </location>
</feature>
<dbReference type="FunFam" id="3.30.710.10:FF:000033">
    <property type="entry name" value="transcription regulator protein BACH2 isoform X1"/>
    <property type="match status" value="1"/>
</dbReference>
<organism evidence="8 9">
    <name type="scientific">Megalops atlanticus</name>
    <name type="common">Tarpon</name>
    <name type="synonym">Clupea gigantea</name>
    <dbReference type="NCBI Taxonomy" id="7932"/>
    <lineage>
        <taxon>Eukaryota</taxon>
        <taxon>Metazoa</taxon>
        <taxon>Chordata</taxon>
        <taxon>Craniata</taxon>
        <taxon>Vertebrata</taxon>
        <taxon>Euteleostomi</taxon>
        <taxon>Actinopterygii</taxon>
        <taxon>Neopterygii</taxon>
        <taxon>Teleostei</taxon>
        <taxon>Elopiformes</taxon>
        <taxon>Megalopidae</taxon>
        <taxon>Megalops</taxon>
    </lineage>
</organism>
<dbReference type="PROSITE" id="PS00036">
    <property type="entry name" value="BZIP_BASIC"/>
    <property type="match status" value="1"/>
</dbReference>
<dbReference type="InterPro" id="IPR008917">
    <property type="entry name" value="TF_DNA-bd_sf"/>
</dbReference>
<dbReference type="InterPro" id="IPR043321">
    <property type="entry name" value="bZIP_BACH"/>
</dbReference>
<dbReference type="GO" id="GO:0000978">
    <property type="term" value="F:RNA polymerase II cis-regulatory region sequence-specific DNA binding"/>
    <property type="evidence" value="ECO:0007669"/>
    <property type="project" value="TreeGrafter"/>
</dbReference>
<evidence type="ECO:0000256" key="5">
    <source>
        <dbReference type="SAM" id="MobiDB-lite"/>
    </source>
</evidence>
<feature type="region of interest" description="Disordered" evidence="5">
    <location>
        <begin position="164"/>
        <end position="205"/>
    </location>
</feature>
<dbReference type="EMBL" id="JAFDVH010000003">
    <property type="protein sequence ID" value="KAG7484474.1"/>
    <property type="molecule type" value="Genomic_DNA"/>
</dbReference>
<dbReference type="PANTHER" id="PTHR46105:SF23">
    <property type="entry name" value="TRANSCRIPTION REGULATOR PROTEIN BACH1"/>
    <property type="match status" value="1"/>
</dbReference>
<comment type="caution">
    <text evidence="8">The sequence shown here is derived from an EMBL/GenBank/DDBJ whole genome shotgun (WGS) entry which is preliminary data.</text>
</comment>
<feature type="region of interest" description="Disordered" evidence="5">
    <location>
        <begin position="641"/>
        <end position="697"/>
    </location>
</feature>
<evidence type="ECO:0000256" key="2">
    <source>
        <dbReference type="ARBA" id="ARBA00023125"/>
    </source>
</evidence>
<feature type="region of interest" description="Disordered" evidence="5">
    <location>
        <begin position="430"/>
        <end position="468"/>
    </location>
</feature>
<dbReference type="SMART" id="SM00225">
    <property type="entry name" value="BTB"/>
    <property type="match status" value="1"/>
</dbReference>
<feature type="domain" description="BZIP" evidence="7">
    <location>
        <begin position="518"/>
        <end position="564"/>
    </location>
</feature>
<dbReference type="PROSITE" id="PS50217">
    <property type="entry name" value="BZIP"/>
    <property type="match status" value="1"/>
</dbReference>
<evidence type="ECO:0000313" key="9">
    <source>
        <dbReference type="Proteomes" id="UP001046870"/>
    </source>
</evidence>
<feature type="region of interest" description="Disordered" evidence="5">
    <location>
        <begin position="338"/>
        <end position="373"/>
    </location>
</feature>
<protein>
    <submittedName>
        <fullName evidence="8">Uncharacterized protein</fullName>
    </submittedName>
</protein>
<keyword evidence="3" id="KW-0804">Transcription</keyword>
<sequence length="697" mass="76808">MSQAMSFESPRTSVFTFQSSVHSSHVLRCLNEQRQKDILCDLTVVVETQSFRAHRSVLASCSDYFHSRVTSLVGQGLVITLPDEVTVEGFEPLLQFAYTAKLLFTKENILEIRNCATILGFHNLDKACFEFLIPKFFDSNRSAQATQRKVCCKSKYWKERSSRARYGSDDDDDYKEESVEVDSPEALLKKQDAKGSGPSAKPTAEVSGNCDLMCPKLAMPTDSSLLCPRYRKFQMACKFQLTSDGCPSSRLLCPGSDGGDRPGGRESDLDKASENEVAVAAVCPPSVPPLPVNSSAAGFGGMPDSSYSPSVGSVGAEPDCCPLGPFEICCMNPMARGEEDSDNKRLMGSMPTDPSPSSSLVLKDQSGEGERSSVEREVAEHLAKGFWPDLGHPQTEHLNPLAQSTKGESPGCHWFKQLDRMTECPFLRDLGDQQGQLPECEGASQTEKRPYDSSLNSGDDSDFDTEGDNESYINVRAHEVQLPFSVERIASLSRNDFQQILKQHPLTREQLDFVHDVRRRSKNRIAAQRCRKRKLDCIHNLECEIDKLRFEKEKLMQERNQLNQMKLKTWQSLSGLYQVCSEAALQPEQLQVLARYSSPDCPLSALVTPMPSTSASPGAHNQDQIPPSTCPVRLLACPPMDLSAGKTHKGLQAPPSPRPGPAPTHSRTVDNSAQEGCGPSSITDVCLDMNSKCTTDE</sequence>
<evidence type="ECO:0000256" key="4">
    <source>
        <dbReference type="SAM" id="Coils"/>
    </source>
</evidence>
<dbReference type="CDD" id="cd14719">
    <property type="entry name" value="bZIP_BACH"/>
    <property type="match status" value="1"/>
</dbReference>
<dbReference type="PANTHER" id="PTHR46105">
    <property type="entry name" value="AGAP004733-PA"/>
    <property type="match status" value="1"/>
</dbReference>